<comment type="caution">
    <text evidence="2">The sequence shown here is derived from an EMBL/GenBank/DDBJ whole genome shotgun (WGS) entry which is preliminary data.</text>
</comment>
<name>A0ABQ0AJS6_9RHOB</name>
<reference evidence="2 3" key="1">
    <citation type="submission" date="2024-04" db="EMBL/GenBank/DDBJ databases">
        <title>Draft genome sequence of Pseudophaeobacter arcticus NBRC 116598.</title>
        <authorList>
            <person name="Miyakawa T."/>
            <person name="Kusuya Y."/>
            <person name="Miura T."/>
        </authorList>
    </citation>
    <scope>NUCLEOTIDE SEQUENCE [LARGE SCALE GENOMIC DNA]</scope>
    <source>
        <strain evidence="2 3">SU-CL00105</strain>
    </source>
</reference>
<feature type="region of interest" description="Disordered" evidence="1">
    <location>
        <begin position="56"/>
        <end position="115"/>
    </location>
</feature>
<dbReference type="Proteomes" id="UP001441944">
    <property type="component" value="Unassembled WGS sequence"/>
</dbReference>
<evidence type="ECO:0000313" key="2">
    <source>
        <dbReference type="EMBL" id="GAA6196121.1"/>
    </source>
</evidence>
<evidence type="ECO:0000256" key="1">
    <source>
        <dbReference type="SAM" id="MobiDB-lite"/>
    </source>
</evidence>
<dbReference type="PIRSF" id="PIRSF032131">
    <property type="entry name" value="UCP032131"/>
    <property type="match status" value="1"/>
</dbReference>
<dbReference type="InterPro" id="IPR009562">
    <property type="entry name" value="DUF1178"/>
</dbReference>
<keyword evidence="3" id="KW-1185">Reference proteome</keyword>
<accession>A0ABQ0AJS6</accession>
<feature type="compositionally biased region" description="Low complexity" evidence="1">
    <location>
        <begin position="79"/>
        <end position="95"/>
    </location>
</feature>
<dbReference type="RefSeq" id="WP_353398635.1">
    <property type="nucleotide sequence ID" value="NZ_BAABWU010000004.1"/>
</dbReference>
<gene>
    <name evidence="2" type="ORF">NBRC116598_15650</name>
</gene>
<proteinExistence type="predicted"/>
<sequence length="186" mass="19577">MINYSLKCAQGHSFDSWFQSASAFDKLAAAGLVACAYCGSSKVEKAIMAPRVRTGRKAVSGMGEPEQNLPATPEHQNTPSASAQGDAPAGAAGPDRGAERGPGALSTPMSREAAEMQKALGDLRRKVEENSDYVGKDFASEARAMHLGDAPERAIHGEAKPEEAKALIEEGIPVVPLPFGRSRKTN</sequence>
<protein>
    <submittedName>
        <fullName evidence="2">DUF1178 family protein</fullName>
    </submittedName>
</protein>
<dbReference type="Pfam" id="PF06676">
    <property type="entry name" value="DUF1178"/>
    <property type="match status" value="1"/>
</dbReference>
<evidence type="ECO:0000313" key="3">
    <source>
        <dbReference type="Proteomes" id="UP001441944"/>
    </source>
</evidence>
<organism evidence="2 3">
    <name type="scientific">Pseudophaeobacter arcticus</name>
    <dbReference type="NCBI Taxonomy" id="385492"/>
    <lineage>
        <taxon>Bacteria</taxon>
        <taxon>Pseudomonadati</taxon>
        <taxon>Pseudomonadota</taxon>
        <taxon>Alphaproteobacteria</taxon>
        <taxon>Rhodobacterales</taxon>
        <taxon>Paracoccaceae</taxon>
        <taxon>Pseudophaeobacter</taxon>
    </lineage>
</organism>
<dbReference type="EMBL" id="BAABWU010000004">
    <property type="protein sequence ID" value="GAA6196121.1"/>
    <property type="molecule type" value="Genomic_DNA"/>
</dbReference>